<dbReference type="Proteomes" id="UP000094527">
    <property type="component" value="Unassembled WGS sequence"/>
</dbReference>
<dbReference type="InterPro" id="IPR006631">
    <property type="entry name" value="DM4_12"/>
</dbReference>
<feature type="chain" id="PRO_5008905533" evidence="1">
    <location>
        <begin position="22"/>
        <end position="315"/>
    </location>
</feature>
<evidence type="ECO:0000313" key="3">
    <source>
        <dbReference type="Proteomes" id="UP000094527"/>
    </source>
</evidence>
<proteinExistence type="predicted"/>
<keyword evidence="3" id="KW-1185">Reference proteome</keyword>
<dbReference type="SMART" id="SM00718">
    <property type="entry name" value="DM4_12"/>
    <property type="match status" value="1"/>
</dbReference>
<keyword evidence="1" id="KW-0732">Signal</keyword>
<protein>
    <submittedName>
        <fullName evidence="2">Uncharacterized protein</fullName>
    </submittedName>
</protein>
<dbReference type="PANTHER" id="PTHR21398:SF6">
    <property type="entry name" value="AGAP007094-PA"/>
    <property type="match status" value="1"/>
</dbReference>
<dbReference type="AlphaFoldDB" id="A0A1D2NGQ4"/>
<dbReference type="EMBL" id="LJIJ01000043">
    <property type="protein sequence ID" value="ODN04443.1"/>
    <property type="molecule type" value="Genomic_DNA"/>
</dbReference>
<evidence type="ECO:0000313" key="2">
    <source>
        <dbReference type="EMBL" id="ODN04443.1"/>
    </source>
</evidence>
<dbReference type="PANTHER" id="PTHR21398">
    <property type="entry name" value="AGAP007094-PA"/>
    <property type="match status" value="1"/>
</dbReference>
<reference evidence="2 3" key="1">
    <citation type="journal article" date="2016" name="Genome Biol. Evol.">
        <title>Gene Family Evolution Reflects Adaptation to Soil Environmental Stressors in the Genome of the Collembolan Orchesella cincta.</title>
        <authorList>
            <person name="Faddeeva-Vakhrusheva A."/>
            <person name="Derks M.F."/>
            <person name="Anvar S.Y."/>
            <person name="Agamennone V."/>
            <person name="Suring W."/>
            <person name="Smit S."/>
            <person name="van Straalen N.M."/>
            <person name="Roelofs D."/>
        </authorList>
    </citation>
    <scope>NUCLEOTIDE SEQUENCE [LARGE SCALE GENOMIC DNA]</scope>
    <source>
        <tissue evidence="2">Mixed pool</tissue>
    </source>
</reference>
<name>A0A1D2NGQ4_ORCCI</name>
<evidence type="ECO:0000256" key="1">
    <source>
        <dbReference type="SAM" id="SignalP"/>
    </source>
</evidence>
<feature type="signal peptide" evidence="1">
    <location>
        <begin position="1"/>
        <end position="21"/>
    </location>
</feature>
<sequence>MRFPIFVITVSQFLSLGTVTCDSGSLKVSKQKTSKTKRESASPYVYHFGSSDSSANLNNNANVNTDFSAGYHYSTPKQWTKSSGFSPRSLLALPKGSRLTITPLIDIPLIDDSEFGVGSSFTASLPISIKLDEFKWVTINNDIFNKDWGNKKPYRKSFMQDYGTLANEIVMDQPLSRKARDLRRIKLNDTMSGNHSGPTSSYDKCQRRNLRERLAIIQKLETVANGIGIENPKACLLRAACEVHDLGAEVQSIGLVGEFLTTILSIEHVSRGCSDYEGPVVNLLLPYIKAEIAGKSGKCRIYKKQCTSSMFEQLL</sequence>
<dbReference type="Pfam" id="PF07841">
    <property type="entry name" value="DM4_12"/>
    <property type="match status" value="1"/>
</dbReference>
<accession>A0A1D2NGQ4</accession>
<gene>
    <name evidence="2" type="ORF">Ocin01_02227</name>
</gene>
<comment type="caution">
    <text evidence="2">The sequence shown here is derived from an EMBL/GenBank/DDBJ whole genome shotgun (WGS) entry which is preliminary data.</text>
</comment>
<organism evidence="2 3">
    <name type="scientific">Orchesella cincta</name>
    <name type="common">Springtail</name>
    <name type="synonym">Podura cincta</name>
    <dbReference type="NCBI Taxonomy" id="48709"/>
    <lineage>
        <taxon>Eukaryota</taxon>
        <taxon>Metazoa</taxon>
        <taxon>Ecdysozoa</taxon>
        <taxon>Arthropoda</taxon>
        <taxon>Hexapoda</taxon>
        <taxon>Collembola</taxon>
        <taxon>Entomobryomorpha</taxon>
        <taxon>Entomobryoidea</taxon>
        <taxon>Orchesellidae</taxon>
        <taxon>Orchesellinae</taxon>
        <taxon>Orchesella</taxon>
    </lineage>
</organism>